<evidence type="ECO:0000256" key="1">
    <source>
        <dbReference type="ARBA" id="ARBA00001947"/>
    </source>
</evidence>
<dbReference type="Pfam" id="PF20773">
    <property type="entry name" value="InhA-like_MAM"/>
    <property type="match status" value="1"/>
</dbReference>
<protein>
    <submittedName>
        <fullName evidence="14">Immune inhibitor A</fullName>
    </submittedName>
</protein>
<evidence type="ECO:0000313" key="14">
    <source>
        <dbReference type="EMBL" id="UUP12310.1"/>
    </source>
</evidence>
<proteinExistence type="predicted"/>
<name>A0ABY5M5U7_9ACTN</name>
<evidence type="ECO:0000313" key="15">
    <source>
        <dbReference type="Proteomes" id="UP001316184"/>
    </source>
</evidence>
<organism evidence="14 15">
    <name type="scientific">Aeromicrobium wangtongii</name>
    <dbReference type="NCBI Taxonomy" id="2969247"/>
    <lineage>
        <taxon>Bacteria</taxon>
        <taxon>Bacillati</taxon>
        <taxon>Actinomycetota</taxon>
        <taxon>Actinomycetes</taxon>
        <taxon>Propionibacteriales</taxon>
        <taxon>Nocardioidaceae</taxon>
        <taxon>Aeromicrobium</taxon>
    </lineage>
</organism>
<evidence type="ECO:0000256" key="6">
    <source>
        <dbReference type="ARBA" id="ARBA00022729"/>
    </source>
</evidence>
<comment type="cofactor">
    <cofactor evidence="1">
        <name>Zn(2+)</name>
        <dbReference type="ChEBI" id="CHEBI:29105"/>
    </cofactor>
</comment>
<dbReference type="EMBL" id="CP102173">
    <property type="protein sequence ID" value="UUP12310.1"/>
    <property type="molecule type" value="Genomic_DNA"/>
</dbReference>
<evidence type="ECO:0000256" key="9">
    <source>
        <dbReference type="ARBA" id="ARBA00023049"/>
    </source>
</evidence>
<sequence>MTSGLMGLTLAASLGLAYASPGTAAEAPSVKAQDQPSKVGKDDLPNPLEDKRRALRESGLTSVINGEATPVDKNGASVVKVGKGYSPAEAAALANKRATKNQRQAIQKSQKKDQYVELSQERADKIFVILTEFGNQRHPDFPDQDTDPSVEGPTTFDGPLHNQIPQPDRTKDNSTVWQKNYNRKHYQDLYFGSGDGVESVKTYFETQSSGRYTVDGQVQDWVKVPYNEARYGRDESYRTVWNLIQDSLTAWVADQKAAGRTDAQIKKTIASYDQYDRYDFDGDGDFNEPDGYIDHFQIVHAGGDEADGDPQQGEDAIWSHRWYAFGTDAGLTGPPQNRLGGAQVGNTGIWVGDYTAQPENGGLSVFAHEFGHDLGLPDDYDTSGGGDNNNEYWTLMAQSRLNAAGEALGTRPGDLGAWNKLQLGWLDYEALSTKQQKTLNLGPEEYNTKKAQAAVVVLPKKQIIRQNGAPASGTKQFFSGSGDDLNNSMTTSVDLTGKTAAVLDAKVRYEIEAGYDYAYVQAQAEGETTWKSLNGTVGGTPIPLDPSGNAALSGEQKTWAALNVPLGAYDGKKIKLRFLYKTDGGVAEAGLFVDDVTVKAGTETLLADGAENGGPTWTFDGFSIVGPTSTDLYDNYYIAGHRSYVSYDQYLQTGPYNFGFANTKPDWVEHYKYGHGLLISYWDTSQRDNNTNVHPGTGRNLYIDANPEPIINIATGAPWRARIQMYDAPFSLHKADSMTLHTNGKPSYIRGQAAKPLFDDTQKYWYAELPNHGVKLPAAGVKIRVQKENGTSMKVKFN</sequence>
<dbReference type="SUPFAM" id="SSF55486">
    <property type="entry name" value="Metalloproteases ('zincins'), catalytic domain"/>
    <property type="match status" value="1"/>
</dbReference>
<keyword evidence="15" id="KW-1185">Reference proteome</keyword>
<feature type="compositionally biased region" description="Basic and acidic residues" evidence="10">
    <location>
        <begin position="39"/>
        <end position="50"/>
    </location>
</feature>
<reference evidence="14 15" key="1">
    <citation type="submission" date="2022-08" db="EMBL/GenBank/DDBJ databases">
        <title>novel species in genus Aeromicrobium.</title>
        <authorList>
            <person name="Ye L."/>
        </authorList>
    </citation>
    <scope>NUCLEOTIDE SEQUENCE [LARGE SCALE GENOMIC DNA]</scope>
    <source>
        <strain evidence="15">zg-Y1379</strain>
    </source>
</reference>
<dbReference type="Proteomes" id="UP001316184">
    <property type="component" value="Chromosome"/>
</dbReference>
<dbReference type="InterPro" id="IPR008757">
    <property type="entry name" value="Peptidase_M6-like_domain"/>
</dbReference>
<comment type="subcellular location">
    <subcellularLocation>
        <location evidence="2">Secreted</location>
    </subcellularLocation>
</comment>
<gene>
    <name evidence="14" type="ORF">NQV15_10630</name>
</gene>
<feature type="domain" description="Peptidase M6-like" evidence="12">
    <location>
        <begin position="114"/>
        <end position="420"/>
    </location>
</feature>
<keyword evidence="5" id="KW-0479">Metal-binding</keyword>
<keyword evidence="9" id="KW-0482">Metalloprotease</keyword>
<accession>A0ABY5M5U7</accession>
<dbReference type="InterPro" id="IPR048665">
    <property type="entry name" value="InhA-like_VEG"/>
</dbReference>
<feature type="region of interest" description="Disordered" evidence="10">
    <location>
        <begin position="136"/>
        <end position="174"/>
    </location>
</feature>
<keyword evidence="4" id="KW-0645">Protease</keyword>
<feature type="domain" description="Immune inhibitor A-like metallopeptidase VEG" evidence="13">
    <location>
        <begin position="631"/>
        <end position="788"/>
    </location>
</feature>
<evidence type="ECO:0000259" key="13">
    <source>
        <dbReference type="Pfam" id="PF20774"/>
    </source>
</evidence>
<evidence type="ECO:0000256" key="10">
    <source>
        <dbReference type="SAM" id="MobiDB-lite"/>
    </source>
</evidence>
<evidence type="ECO:0000256" key="11">
    <source>
        <dbReference type="SAM" id="SignalP"/>
    </source>
</evidence>
<dbReference type="Gene3D" id="2.60.120.260">
    <property type="entry name" value="Galactose-binding domain-like"/>
    <property type="match status" value="1"/>
</dbReference>
<evidence type="ECO:0000256" key="5">
    <source>
        <dbReference type="ARBA" id="ARBA00022723"/>
    </source>
</evidence>
<dbReference type="Pfam" id="PF05547">
    <property type="entry name" value="Peptidase_M6"/>
    <property type="match status" value="1"/>
</dbReference>
<evidence type="ECO:0000256" key="3">
    <source>
        <dbReference type="ARBA" id="ARBA00022525"/>
    </source>
</evidence>
<evidence type="ECO:0000259" key="12">
    <source>
        <dbReference type="Pfam" id="PF05547"/>
    </source>
</evidence>
<evidence type="ECO:0000256" key="8">
    <source>
        <dbReference type="ARBA" id="ARBA00022833"/>
    </source>
</evidence>
<dbReference type="PIRSF" id="PIRSF007519">
    <property type="entry name" value="Protease_InhA"/>
    <property type="match status" value="1"/>
</dbReference>
<evidence type="ECO:0000256" key="7">
    <source>
        <dbReference type="ARBA" id="ARBA00022801"/>
    </source>
</evidence>
<feature type="chain" id="PRO_5047076171" evidence="11">
    <location>
        <begin position="20"/>
        <end position="798"/>
    </location>
</feature>
<keyword evidence="3" id="KW-0964">Secreted</keyword>
<evidence type="ECO:0000256" key="2">
    <source>
        <dbReference type="ARBA" id="ARBA00004613"/>
    </source>
</evidence>
<dbReference type="NCBIfam" id="TIGR03296">
    <property type="entry name" value="M6dom_TIGR03296"/>
    <property type="match status" value="1"/>
</dbReference>
<dbReference type="PANTHER" id="PTHR13062:SF12">
    <property type="entry name" value="ALPHA-2-MACROGLOBULIN DOMAIN-CONTAINING PROTEIN"/>
    <property type="match status" value="1"/>
</dbReference>
<dbReference type="InterPro" id="IPR012300">
    <property type="entry name" value="Pept_M6_InhA"/>
</dbReference>
<keyword evidence="7" id="KW-0378">Hydrolase</keyword>
<dbReference type="RefSeq" id="WP_232399830.1">
    <property type="nucleotide sequence ID" value="NZ_CP102173.1"/>
</dbReference>
<feature type="region of interest" description="Disordered" evidence="10">
    <location>
        <begin position="22"/>
        <end position="50"/>
    </location>
</feature>
<evidence type="ECO:0000256" key="4">
    <source>
        <dbReference type="ARBA" id="ARBA00022670"/>
    </source>
</evidence>
<keyword evidence="6 11" id="KW-0732">Signal</keyword>
<feature type="signal peptide" evidence="11">
    <location>
        <begin position="1"/>
        <end position="19"/>
    </location>
</feature>
<dbReference type="PANTHER" id="PTHR13062">
    <property type="entry name" value="COLLAGENASE"/>
    <property type="match status" value="1"/>
</dbReference>
<keyword evidence="8" id="KW-0862">Zinc</keyword>
<dbReference type="Pfam" id="PF20774">
    <property type="entry name" value="InhA-like_VEG"/>
    <property type="match status" value="1"/>
</dbReference>